<organism evidence="3 4">
    <name type="scientific">Labeo rohita</name>
    <name type="common">Indian major carp</name>
    <name type="synonym">Cyprinus rohita</name>
    <dbReference type="NCBI Taxonomy" id="84645"/>
    <lineage>
        <taxon>Eukaryota</taxon>
        <taxon>Metazoa</taxon>
        <taxon>Chordata</taxon>
        <taxon>Craniata</taxon>
        <taxon>Vertebrata</taxon>
        <taxon>Euteleostomi</taxon>
        <taxon>Actinopterygii</taxon>
        <taxon>Neopterygii</taxon>
        <taxon>Teleostei</taxon>
        <taxon>Ostariophysi</taxon>
        <taxon>Cypriniformes</taxon>
        <taxon>Cyprinidae</taxon>
        <taxon>Labeoninae</taxon>
        <taxon>Labeonini</taxon>
        <taxon>Labeo</taxon>
    </lineage>
</organism>
<comment type="caution">
    <text evidence="3">The sequence shown here is derived from an EMBL/GenBank/DDBJ whole genome shotgun (WGS) entry which is preliminary data.</text>
</comment>
<dbReference type="SUPFAM" id="SSF47823">
    <property type="entry name" value="lambda integrase-like, N-terminal domain"/>
    <property type="match status" value="1"/>
</dbReference>
<dbReference type="Gene3D" id="1.10.150.130">
    <property type="match status" value="1"/>
</dbReference>
<protein>
    <submittedName>
        <fullName evidence="3">Gag-Pro-Pol polyprotein</fullName>
    </submittedName>
</protein>
<dbReference type="InterPro" id="IPR043502">
    <property type="entry name" value="DNA/RNA_pol_sf"/>
</dbReference>
<keyword evidence="1" id="KW-0238">DNA-binding</keyword>
<reference evidence="3 4" key="1">
    <citation type="submission" date="2022-01" db="EMBL/GenBank/DDBJ databases">
        <title>A high-quality chromosome-level genome assembly of rohu carp, Labeo rohita.</title>
        <authorList>
            <person name="Arick M.A. II"/>
            <person name="Hsu C.-Y."/>
            <person name="Magbanua Z."/>
            <person name="Pechanova O."/>
            <person name="Grover C."/>
            <person name="Miller E."/>
            <person name="Thrash A."/>
            <person name="Ezzel L."/>
            <person name="Alam S."/>
            <person name="Benzie J."/>
            <person name="Hamilton M."/>
            <person name="Karsi A."/>
            <person name="Lawrence M.L."/>
            <person name="Peterson D.G."/>
        </authorList>
    </citation>
    <scope>NUCLEOTIDE SEQUENCE [LARGE SCALE GENOMIC DNA]</scope>
    <source>
        <strain evidence="4">BAU-BD-2019</strain>
        <tissue evidence="3">Blood</tissue>
    </source>
</reference>
<dbReference type="Gene3D" id="3.30.70.270">
    <property type="match status" value="1"/>
</dbReference>
<gene>
    <name evidence="3" type="ORF">H4Q32_030471</name>
</gene>
<dbReference type="InterPro" id="IPR010998">
    <property type="entry name" value="Integrase_recombinase_N"/>
</dbReference>
<dbReference type="InterPro" id="IPR011010">
    <property type="entry name" value="DNA_brk_join_enz"/>
</dbReference>
<dbReference type="SUPFAM" id="SSF56349">
    <property type="entry name" value="DNA breaking-rejoining enzymes"/>
    <property type="match status" value="1"/>
</dbReference>
<dbReference type="Proteomes" id="UP000830375">
    <property type="component" value="Unassembled WGS sequence"/>
</dbReference>
<dbReference type="PANTHER" id="PTHR35617">
    <property type="entry name" value="PHAGE_INTEGRASE DOMAIN-CONTAINING PROTEIN"/>
    <property type="match status" value="1"/>
</dbReference>
<dbReference type="InterPro" id="IPR043128">
    <property type="entry name" value="Rev_trsase/Diguanyl_cyclase"/>
</dbReference>
<feature type="region of interest" description="Disordered" evidence="2">
    <location>
        <begin position="450"/>
        <end position="471"/>
    </location>
</feature>
<accession>A0ABQ8L5Y6</accession>
<sequence>MAVLQAYQADLLKELDGSDKVSKDKILELRRTADLSLRTTKETARTIGRSMAAMEINTLTLPVFQGAVISSEPLPQSLPPGNAAELGISPPLRGSLEQLVWLVPAGAPFQDTKLVVQRNPEASLERLVTLVDYLAAWKLLPNVSAWVLYTVERGYRIQFRSGHGWPSCPWSVDRSPSHVAHQLPNVSAWVLHTVERGYRIQFSAPPPPFSGVFPTLVGLEQGPGNGTGIRHSFEEGGHRGGPSSQQGVRVLQPVLHCSKDGWGPASHFRSEAAEPLSLAAEVQNAEKFLRFAFRGEAYQYQVLPFSLALFPRTFTKCVDAALAPLQLQGIHILNYIDDWLILAQSEQLVRTTYLGMVWDSTTMQARLSPARIESILTTVARVREGQSLTVKQFQQLLGPGVGSSLLPRHASDGHIPYRLRSGHGWPSCPWSVDRSPSHVAHQLPRDVRCVSGSETLSPGPNRPSLTTQETPLSESSSYFWASQFGSRHPVEAGAEARGMEAKASSLRHSPNRSVLAGPSMVLGLDFPSRRLSMGDSHLHGSPLSGGGHHRAPSPGAVEVVGVAPVETILQSRAPSTRKLYTLKWILFTSWCGHRQQDPVNCPVGTVLEFLQERFYTGLAHSILKVYVAAISAYHAPSGWRISGCPVRVLDTYIHRAALWRKTDQLFVCYGPPKRGLLASKQPLSRWIVDAISRAYDSSGLPSPLGVKAHFTRGMAASKAFMPGVPIQDICNTVGWSTPLTFVRFYDLDLRVSPGSSTQLEFLKGNVSGYVCNPGSPKGTRRCVSGHTSCIPPEPKPRYRVCSPLSTELTAGVILSRRPSKKQLQHNFVRPHMGGNLCHRFHRSLAAPRATSRIRLIWQPAKQRVSEWVQNTVSSGYTLQFAHRPPRFSSVKMSENTECGLYSHYFLVTH</sequence>
<dbReference type="SUPFAM" id="SSF56672">
    <property type="entry name" value="DNA/RNA polymerases"/>
    <property type="match status" value="1"/>
</dbReference>
<evidence type="ECO:0000256" key="1">
    <source>
        <dbReference type="ARBA" id="ARBA00023125"/>
    </source>
</evidence>
<dbReference type="PANTHER" id="PTHR35617:SF3">
    <property type="entry name" value="CORE-BINDING (CB) DOMAIN-CONTAINING PROTEIN"/>
    <property type="match status" value="1"/>
</dbReference>
<keyword evidence="4" id="KW-1185">Reference proteome</keyword>
<proteinExistence type="predicted"/>
<evidence type="ECO:0000313" key="4">
    <source>
        <dbReference type="Proteomes" id="UP000830375"/>
    </source>
</evidence>
<evidence type="ECO:0000256" key="2">
    <source>
        <dbReference type="SAM" id="MobiDB-lite"/>
    </source>
</evidence>
<name>A0ABQ8L5Y6_LABRO</name>
<dbReference type="EMBL" id="JACTAM010001973">
    <property type="protein sequence ID" value="KAI2646087.1"/>
    <property type="molecule type" value="Genomic_DNA"/>
</dbReference>
<feature type="compositionally biased region" description="Polar residues" evidence="2">
    <location>
        <begin position="452"/>
        <end position="471"/>
    </location>
</feature>
<evidence type="ECO:0000313" key="3">
    <source>
        <dbReference type="EMBL" id="KAI2646087.1"/>
    </source>
</evidence>